<feature type="transmembrane region" description="Helical" evidence="8">
    <location>
        <begin position="159"/>
        <end position="180"/>
    </location>
</feature>
<keyword evidence="7 8" id="KW-0472">Membrane</keyword>
<feature type="transmembrane region" description="Helical" evidence="8">
    <location>
        <begin position="200"/>
        <end position="220"/>
    </location>
</feature>
<comment type="subcellular location">
    <subcellularLocation>
        <location evidence="1">Cell membrane</location>
        <topology evidence="1">Multi-pass membrane protein</topology>
    </subcellularLocation>
</comment>
<evidence type="ECO:0000256" key="7">
    <source>
        <dbReference type="ARBA" id="ARBA00023136"/>
    </source>
</evidence>
<feature type="transmembrane region" description="Helical" evidence="8">
    <location>
        <begin position="128"/>
        <end position="147"/>
    </location>
</feature>
<dbReference type="Gene3D" id="1.10.3470.10">
    <property type="entry name" value="ABC transporter involved in vitamin B12 uptake, BtuC"/>
    <property type="match status" value="1"/>
</dbReference>
<evidence type="ECO:0000256" key="3">
    <source>
        <dbReference type="ARBA" id="ARBA00022448"/>
    </source>
</evidence>
<sequence>MARPPLSRPPVRRRSRPVLALTLGLGALAVVVVASIAVGAAPTTPAEVWQALTAPTGAPADIVVRELRLPRTLLGIMVGAALGVAGVLMQGHTRNPLADPGLLGISGGAAFCVVLSTTVLGVTDVHGYIWFAFAGAALAALLVFTLGAAGTGGPTPVTLALAGLAVSELLLAITSGMVLGDGPSLDAYRFWAAGALDDRGADLTLQVLPFVLVGLVLAAANARALDVLALGEDSARGLGQNITRARAVGLIGVTLLTGAAVSVSGPVGFVGLMAPHIVRALAGPSHGRLLPLAGLVGAVLVLGADVIGRVVVRPAELAVGIVLGIVGAPFFIAMVRRRRMVRL</sequence>
<proteinExistence type="inferred from homology"/>
<comment type="similarity">
    <text evidence="2">Belongs to the binding-protein-dependent transport system permease family. FecCD subfamily.</text>
</comment>
<evidence type="ECO:0000256" key="2">
    <source>
        <dbReference type="ARBA" id="ARBA00007935"/>
    </source>
</evidence>
<dbReference type="Pfam" id="PF01032">
    <property type="entry name" value="FecCD"/>
    <property type="match status" value="1"/>
</dbReference>
<dbReference type="Proteomes" id="UP001370100">
    <property type="component" value="Unassembled WGS sequence"/>
</dbReference>
<evidence type="ECO:0000256" key="1">
    <source>
        <dbReference type="ARBA" id="ARBA00004651"/>
    </source>
</evidence>
<accession>A0ABU8N1T7</accession>
<keyword evidence="3" id="KW-0813">Transport</keyword>
<evidence type="ECO:0000256" key="8">
    <source>
        <dbReference type="SAM" id="Phobius"/>
    </source>
</evidence>
<protein>
    <submittedName>
        <fullName evidence="9">Iron ABC transporter permease</fullName>
    </submittedName>
</protein>
<dbReference type="EMBL" id="JBBEGL010000001">
    <property type="protein sequence ID" value="MEJ2885638.1"/>
    <property type="molecule type" value="Genomic_DNA"/>
</dbReference>
<keyword evidence="5 8" id="KW-0812">Transmembrane</keyword>
<comment type="caution">
    <text evidence="9">The sequence shown here is derived from an EMBL/GenBank/DDBJ whole genome shotgun (WGS) entry which is preliminary data.</text>
</comment>
<evidence type="ECO:0000256" key="6">
    <source>
        <dbReference type="ARBA" id="ARBA00022989"/>
    </source>
</evidence>
<feature type="transmembrane region" description="Helical" evidence="8">
    <location>
        <begin position="289"/>
        <end position="311"/>
    </location>
</feature>
<evidence type="ECO:0000256" key="5">
    <source>
        <dbReference type="ARBA" id="ARBA00022692"/>
    </source>
</evidence>
<dbReference type="InterPro" id="IPR000522">
    <property type="entry name" value="ABC_transptr_permease_BtuC"/>
</dbReference>
<dbReference type="RefSeq" id="WP_337712105.1">
    <property type="nucleotide sequence ID" value="NZ_JBBEGL010000001.1"/>
</dbReference>
<evidence type="ECO:0000313" key="9">
    <source>
        <dbReference type="EMBL" id="MEJ2885638.1"/>
    </source>
</evidence>
<feature type="transmembrane region" description="Helical" evidence="8">
    <location>
        <begin position="101"/>
        <end position="122"/>
    </location>
</feature>
<keyword evidence="6 8" id="KW-1133">Transmembrane helix</keyword>
<evidence type="ECO:0000256" key="4">
    <source>
        <dbReference type="ARBA" id="ARBA00022475"/>
    </source>
</evidence>
<feature type="transmembrane region" description="Helical" evidence="8">
    <location>
        <begin position="69"/>
        <end position="89"/>
    </location>
</feature>
<dbReference type="CDD" id="cd06550">
    <property type="entry name" value="TM_ABC_iron-siderophores_like"/>
    <property type="match status" value="1"/>
</dbReference>
<dbReference type="InterPro" id="IPR037294">
    <property type="entry name" value="ABC_BtuC-like"/>
</dbReference>
<organism evidence="9 10">
    <name type="scientific">Actinomycetospora aeridis</name>
    <dbReference type="NCBI Taxonomy" id="3129231"/>
    <lineage>
        <taxon>Bacteria</taxon>
        <taxon>Bacillati</taxon>
        <taxon>Actinomycetota</taxon>
        <taxon>Actinomycetes</taxon>
        <taxon>Pseudonocardiales</taxon>
        <taxon>Pseudonocardiaceae</taxon>
        <taxon>Actinomycetospora</taxon>
    </lineage>
</organism>
<gene>
    <name evidence="9" type="ORF">WCD41_04190</name>
</gene>
<keyword evidence="10" id="KW-1185">Reference proteome</keyword>
<keyword evidence="4" id="KW-1003">Cell membrane</keyword>
<dbReference type="PANTHER" id="PTHR30472">
    <property type="entry name" value="FERRIC ENTEROBACTIN TRANSPORT SYSTEM PERMEASE PROTEIN"/>
    <property type="match status" value="1"/>
</dbReference>
<evidence type="ECO:0000313" key="10">
    <source>
        <dbReference type="Proteomes" id="UP001370100"/>
    </source>
</evidence>
<reference evidence="9 10" key="1">
    <citation type="submission" date="2024-03" db="EMBL/GenBank/DDBJ databases">
        <title>Actinomycetospora sp. OC33-EN06, a novel actinomycete isolated from wild orchid (Aerides multiflora).</title>
        <authorList>
            <person name="Suriyachadkun C."/>
        </authorList>
    </citation>
    <scope>NUCLEOTIDE SEQUENCE [LARGE SCALE GENOMIC DNA]</scope>
    <source>
        <strain evidence="9 10">OC33-EN06</strain>
    </source>
</reference>
<dbReference type="PANTHER" id="PTHR30472:SF1">
    <property type="entry name" value="FE(3+) DICITRATE TRANSPORT SYSTEM PERMEASE PROTEIN FECC-RELATED"/>
    <property type="match status" value="1"/>
</dbReference>
<feature type="transmembrane region" description="Helical" evidence="8">
    <location>
        <begin position="317"/>
        <end position="335"/>
    </location>
</feature>
<dbReference type="SUPFAM" id="SSF81345">
    <property type="entry name" value="ABC transporter involved in vitamin B12 uptake, BtuC"/>
    <property type="match status" value="1"/>
</dbReference>
<name>A0ABU8N1T7_9PSEU</name>